<feature type="compositionally biased region" description="Basic and acidic residues" evidence="10">
    <location>
        <begin position="199"/>
        <end position="211"/>
    </location>
</feature>
<evidence type="ECO:0000256" key="3">
    <source>
        <dbReference type="ARBA" id="ARBA00022737"/>
    </source>
</evidence>
<feature type="region of interest" description="Disordered" evidence="10">
    <location>
        <begin position="1096"/>
        <end position="1115"/>
    </location>
</feature>
<evidence type="ECO:0000256" key="10">
    <source>
        <dbReference type="SAM" id="MobiDB-lite"/>
    </source>
</evidence>
<accession>A0ABR1AX81</accession>
<feature type="compositionally biased region" description="Polar residues" evidence="10">
    <location>
        <begin position="647"/>
        <end position="658"/>
    </location>
</feature>
<feature type="domain" description="C2H2-type" evidence="11">
    <location>
        <begin position="1147"/>
        <end position="1174"/>
    </location>
</feature>
<feature type="compositionally biased region" description="Low complexity" evidence="10">
    <location>
        <begin position="662"/>
        <end position="674"/>
    </location>
</feature>
<feature type="domain" description="C2H2-type" evidence="11">
    <location>
        <begin position="250"/>
        <end position="274"/>
    </location>
</feature>
<dbReference type="Pfam" id="PF00096">
    <property type="entry name" value="zf-C2H2"/>
    <property type="match status" value="3"/>
</dbReference>
<dbReference type="PROSITE" id="PS50157">
    <property type="entry name" value="ZINC_FINGER_C2H2_2"/>
    <property type="match status" value="7"/>
</dbReference>
<dbReference type="PANTHER" id="PTHR45944:SF2">
    <property type="entry name" value="SCHNURRI, ISOFORM F"/>
    <property type="match status" value="1"/>
</dbReference>
<feature type="compositionally biased region" description="Acidic residues" evidence="10">
    <location>
        <begin position="1236"/>
        <end position="1264"/>
    </location>
</feature>
<feature type="region of interest" description="Disordered" evidence="10">
    <location>
        <begin position="1302"/>
        <end position="1353"/>
    </location>
</feature>
<evidence type="ECO:0000259" key="11">
    <source>
        <dbReference type="PROSITE" id="PS50157"/>
    </source>
</evidence>
<organism evidence="12 13">
    <name type="scientific">Polyplax serrata</name>
    <name type="common">Common mouse louse</name>
    <dbReference type="NCBI Taxonomy" id="468196"/>
    <lineage>
        <taxon>Eukaryota</taxon>
        <taxon>Metazoa</taxon>
        <taxon>Ecdysozoa</taxon>
        <taxon>Arthropoda</taxon>
        <taxon>Hexapoda</taxon>
        <taxon>Insecta</taxon>
        <taxon>Pterygota</taxon>
        <taxon>Neoptera</taxon>
        <taxon>Paraneoptera</taxon>
        <taxon>Psocodea</taxon>
        <taxon>Troctomorpha</taxon>
        <taxon>Phthiraptera</taxon>
        <taxon>Anoplura</taxon>
        <taxon>Polyplacidae</taxon>
        <taxon>Polyplax</taxon>
    </lineage>
</organism>
<feature type="region of interest" description="Disordered" evidence="10">
    <location>
        <begin position="1230"/>
        <end position="1267"/>
    </location>
</feature>
<feature type="region of interest" description="Disordered" evidence="10">
    <location>
        <begin position="925"/>
        <end position="948"/>
    </location>
</feature>
<dbReference type="SMART" id="SM00355">
    <property type="entry name" value="ZnF_C2H2"/>
    <property type="match status" value="7"/>
</dbReference>
<gene>
    <name evidence="12" type="ORF">RUM44_005059</name>
</gene>
<feature type="domain" description="C2H2-type" evidence="11">
    <location>
        <begin position="222"/>
        <end position="249"/>
    </location>
</feature>
<reference evidence="12 13" key="1">
    <citation type="submission" date="2023-09" db="EMBL/GenBank/DDBJ databases">
        <title>Genomes of two closely related lineages of the louse Polyplax serrata with different host specificities.</title>
        <authorList>
            <person name="Martinu J."/>
            <person name="Tarabai H."/>
            <person name="Stefka J."/>
            <person name="Hypsa V."/>
        </authorList>
    </citation>
    <scope>NUCLEOTIDE SEQUENCE [LARGE SCALE GENOMIC DNA]</scope>
    <source>
        <strain evidence="12">98ZLc_SE</strain>
    </source>
</reference>
<evidence type="ECO:0000256" key="8">
    <source>
        <dbReference type="ARBA" id="ARBA00023242"/>
    </source>
</evidence>
<dbReference type="Pfam" id="PF12874">
    <property type="entry name" value="zf-met"/>
    <property type="match status" value="1"/>
</dbReference>
<dbReference type="InterPro" id="IPR036236">
    <property type="entry name" value="Znf_C2H2_sf"/>
</dbReference>
<dbReference type="EMBL" id="JAWJWF010000008">
    <property type="protein sequence ID" value="KAK6630392.1"/>
    <property type="molecule type" value="Genomic_DNA"/>
</dbReference>
<dbReference type="SUPFAM" id="SSF57667">
    <property type="entry name" value="beta-beta-alpha zinc fingers"/>
    <property type="match status" value="4"/>
</dbReference>
<evidence type="ECO:0000256" key="9">
    <source>
        <dbReference type="PROSITE-ProRule" id="PRU00042"/>
    </source>
</evidence>
<keyword evidence="3" id="KW-0677">Repeat</keyword>
<feature type="region of interest" description="Disordered" evidence="10">
    <location>
        <begin position="1526"/>
        <end position="1601"/>
    </location>
</feature>
<comment type="caution">
    <text evidence="12">The sequence shown here is derived from an EMBL/GenBank/DDBJ whole genome shotgun (WGS) entry which is preliminary data.</text>
</comment>
<keyword evidence="2" id="KW-0479">Metal-binding</keyword>
<evidence type="ECO:0000256" key="6">
    <source>
        <dbReference type="ARBA" id="ARBA00023015"/>
    </source>
</evidence>
<keyword evidence="7" id="KW-0804">Transcription</keyword>
<keyword evidence="6" id="KW-0805">Transcription regulation</keyword>
<comment type="subcellular location">
    <subcellularLocation>
        <location evidence="1">Nucleus</location>
    </subcellularLocation>
</comment>
<keyword evidence="13" id="KW-1185">Reference proteome</keyword>
<dbReference type="Gene3D" id="3.30.160.60">
    <property type="entry name" value="Classic Zinc Finger"/>
    <property type="match status" value="5"/>
</dbReference>
<feature type="region of interest" description="Disordered" evidence="10">
    <location>
        <begin position="172"/>
        <end position="211"/>
    </location>
</feature>
<feature type="compositionally biased region" description="Basic and acidic residues" evidence="10">
    <location>
        <begin position="1581"/>
        <end position="1600"/>
    </location>
</feature>
<protein>
    <recommendedName>
        <fullName evidence="11">C2H2-type domain-containing protein</fullName>
    </recommendedName>
</protein>
<feature type="region of interest" description="Disordered" evidence="10">
    <location>
        <begin position="279"/>
        <end position="309"/>
    </location>
</feature>
<evidence type="ECO:0000313" key="12">
    <source>
        <dbReference type="EMBL" id="KAK6630392.1"/>
    </source>
</evidence>
<evidence type="ECO:0000313" key="13">
    <source>
        <dbReference type="Proteomes" id="UP001359485"/>
    </source>
</evidence>
<feature type="region of interest" description="Disordered" evidence="10">
    <location>
        <begin position="454"/>
        <end position="475"/>
    </location>
</feature>
<dbReference type="InterPro" id="IPR051969">
    <property type="entry name" value="Zinc-finger_DNA-bd_regulators"/>
</dbReference>
<dbReference type="PROSITE" id="PS00028">
    <property type="entry name" value="ZINC_FINGER_C2H2_1"/>
    <property type="match status" value="7"/>
</dbReference>
<feature type="domain" description="C2H2-type" evidence="11">
    <location>
        <begin position="1693"/>
        <end position="1722"/>
    </location>
</feature>
<evidence type="ECO:0000256" key="2">
    <source>
        <dbReference type="ARBA" id="ARBA00022723"/>
    </source>
</evidence>
<evidence type="ECO:0000256" key="5">
    <source>
        <dbReference type="ARBA" id="ARBA00022833"/>
    </source>
</evidence>
<feature type="compositionally biased region" description="Basic and acidic residues" evidence="10">
    <location>
        <begin position="1096"/>
        <end position="1108"/>
    </location>
</feature>
<proteinExistence type="predicted"/>
<feature type="domain" description="C2H2-type" evidence="11">
    <location>
        <begin position="1175"/>
        <end position="1199"/>
    </location>
</feature>
<name>A0ABR1AX81_POLSC</name>
<feature type="domain" description="C2H2-type" evidence="11">
    <location>
        <begin position="1738"/>
        <end position="1767"/>
    </location>
</feature>
<feature type="domain" description="C2H2-type" evidence="11">
    <location>
        <begin position="1665"/>
        <end position="1692"/>
    </location>
</feature>
<dbReference type="Proteomes" id="UP001359485">
    <property type="component" value="Unassembled WGS sequence"/>
</dbReference>
<evidence type="ECO:0000256" key="7">
    <source>
        <dbReference type="ARBA" id="ARBA00023163"/>
    </source>
</evidence>
<dbReference type="InterPro" id="IPR013087">
    <property type="entry name" value="Znf_C2H2_type"/>
</dbReference>
<keyword evidence="8" id="KW-0539">Nucleus</keyword>
<evidence type="ECO:0000256" key="1">
    <source>
        <dbReference type="ARBA" id="ARBA00004123"/>
    </source>
</evidence>
<feature type="region of interest" description="Disordered" evidence="10">
    <location>
        <begin position="625"/>
        <end position="691"/>
    </location>
</feature>
<feature type="compositionally biased region" description="Basic and acidic residues" evidence="10">
    <location>
        <begin position="932"/>
        <end position="946"/>
    </location>
</feature>
<sequence>MRGITEGVHTIVITGVGQPETVVFKRLYWGCFNKNQNKQCTSIDGIGTVVKSQNSAHIKKALAFEKTKEIKDCTNQSPIKPANRVPEFTPILPKEKDVEKSNDNYLHKKFKKIAGISDCIAKTEKAEIKTQNGFVNDAKSTVEPCNKELVPSIIERISNKCNLDIGVLKNDGGGHESKGPVGKVSDVGQVSPFRPCSPKQERTRSPQGKKFEVSLSANSGRYSCPYCQLACAKPSVLQKHIRAHTNERPYPCSPCGFAFKTKSNLYKHCRSQAHRFKTGETGQTGSEKCDSGEELSDDSLSNQTDLSPNNAIDVEGRALIPAPVVSQTFATKPTKASESDTNDNQCKIYKPKFHKATLYQDEKELTNSEIKQKIHEGIMEKQKKVEEDTKLERPSLKIPSAKDQAKPGIQSPIFGAKNLPPSPEFLNQHISKIISDNQAIVETMEPKWTKKFLQRQNSRDKEVGSPLSTVSSPNLDPYQKYNLDLKKQEDSKSKLALALLKTEKNDGANYNMSYLKPEVNLDNHTYQPLNLTKKDSDEKSVYQNSGGSVIKEILIKSREAEGKLGQTAVAEILQSNTEEVFQCSKCKLTFEDINIHRKYYCTDRSSPDREVTCVEAPYLSPGPLLGTTPLIDVKSEVGPPPKKRRTQSTSPDNAQTYGNRRLSTSSLPCSMSPSNGLTKPVNRSSSSPSATLKSLEELSKYPMKPSLNMFGGEVKILDCGETKTMRIESNPNPQSPVDSAAKNSSKFFVTIAKTGLHSGGGTLVHVPASTAQANPFQIPNILNYPDTTKLLMPLMPNISTPNLAVPGVPTPNMTVPPQTFSEMATIPEYKTGANGKEPYDTAVTTHNGGILTIVHGGRQIPYVPGIPGPQTVLPSKVTDNIVKKEEVKKTKELKSTVSSLISVRKLSSSNQTKNVPNEIPKIEISAPEMDISESRRDDAGSKKEAGQKFLRPTSLPLRPGSFTPKRLHQGITPTVLSLVSPETPRPKKSYGQLFLNGHAYTYLGLKCSTRSYYCTISRPQPMYVVQSAQYPKLSMYSNWKVYSESEPCLLGLTPAKAMAHYDSRHRSSSYTIADKYKSSSSGGIVTHSSSWLKSVDKQSVKEDGKNEQSENVSWSTEPPLKRVKIFAGGYESNEDYTYVRGRGRGRYVCEECGIRCKKPSMLKKHIRTHTDVRPYTCKHCTFSFKTKGNLTKHMKSKAHYKKCMELNIHPIPTTVEAENIDEELLVKQQAMKQDGNEDSENDEEEEEDESDGGDEEEAITEDPESLEREAACSLLSLSEMTTRSSQYKLLYVAAGLIPKSANGVRPNTYPYVTPKQNPAVSPNEKSDFRTPEESTGSAKSEKTYDNDSPIDLSQKENKNELNFLSKNSEFLVRNNSDSPKKTCLKTGTTEAVVTPTATANSVPPYLLASINSSTTQEQHDKLAADLSKSHMLQAYLTAKALHDVKIKQLQSSHKHVRTFTGSRDGESEKQFDMVSQLHQNFCRVYEKTVENDCVNLKRFRGEKEVSNGTTTATGTGTATATATTISQVGSEETLQRMPSIEGSQPVDKTVIDNSRKYSLGDSNSVKLTERRDEDSTMLTDMKSETKDKCDTSDRLPEKSENVSVTLETSAGKMILVNIPTETDRGKSSLPTFLSKSGDTKLKAEFFPPSSGPSPSYVSVTEDGRSICVMCNKIFTKASQLKLHVNIHYFERPYRCEPCAVSFRTKGHLQKHERSGSHHNKVSMNTTFGTATTSNPRPFNCDDCKIAFRIHGHLAKHLRSKMHIMKLECIGKLPFGTYAEMERSGINLNEIDTTDCENSLESLQILAQKLYGKDPTLVPLTTSK</sequence>
<keyword evidence="4 9" id="KW-0863">Zinc-finger</keyword>
<evidence type="ECO:0000256" key="4">
    <source>
        <dbReference type="ARBA" id="ARBA00022771"/>
    </source>
</evidence>
<dbReference type="PANTHER" id="PTHR45944">
    <property type="entry name" value="SCHNURRI, ISOFORM F"/>
    <property type="match status" value="1"/>
</dbReference>
<keyword evidence="5" id="KW-0862">Zinc</keyword>